<dbReference type="PANTHER" id="PTHR12213:SF0">
    <property type="entry name" value="CORRINOID ADENOSYLTRANSFERASE MMAB"/>
    <property type="match status" value="1"/>
</dbReference>
<evidence type="ECO:0000256" key="4">
    <source>
        <dbReference type="RuleBase" id="RU366026"/>
    </source>
</evidence>
<comment type="catalytic activity">
    <reaction evidence="4">
        <text>2 cob(II)alamin + reduced [electron-transfer flavoprotein] + 2 ATP = 2 adenosylcob(III)alamin + 2 triphosphate + oxidized [electron-transfer flavoprotein] + 3 H(+)</text>
        <dbReference type="Rhea" id="RHEA:28671"/>
        <dbReference type="Rhea" id="RHEA-COMP:10685"/>
        <dbReference type="Rhea" id="RHEA-COMP:10686"/>
        <dbReference type="ChEBI" id="CHEBI:15378"/>
        <dbReference type="ChEBI" id="CHEBI:16304"/>
        <dbReference type="ChEBI" id="CHEBI:18036"/>
        <dbReference type="ChEBI" id="CHEBI:18408"/>
        <dbReference type="ChEBI" id="CHEBI:30616"/>
        <dbReference type="ChEBI" id="CHEBI:57692"/>
        <dbReference type="ChEBI" id="CHEBI:58307"/>
        <dbReference type="EC" id="2.5.1.17"/>
    </reaction>
</comment>
<dbReference type="EMBL" id="JAGUCO010000021">
    <property type="protein sequence ID" value="MBS2100367.1"/>
    <property type="molecule type" value="Genomic_DNA"/>
</dbReference>
<evidence type="ECO:0000259" key="6">
    <source>
        <dbReference type="Pfam" id="PF01923"/>
    </source>
</evidence>
<sequence>MKKSIVYTKTGDKGSTGLIGGTRVPKNHARLEAYGTIDELNSFIGLIRSFEIGEEDKKMIISIQSKLFTIGAYLATDSSVSNMRTKLDYREEHIEELEEEMDRIENALPPLTNFVLPGGHQSVGYCHVARTICRRAERRVIDIAEEFEVDGWVMRYLNRLSDYLFVLSRHLSNYFGVDEIPWKPEL</sequence>
<dbReference type="PANTHER" id="PTHR12213">
    <property type="entry name" value="CORRINOID ADENOSYLTRANSFERASE"/>
    <property type="match status" value="1"/>
</dbReference>
<evidence type="ECO:0000256" key="1">
    <source>
        <dbReference type="ARBA" id="ARBA00022679"/>
    </source>
</evidence>
<protein>
    <recommendedName>
        <fullName evidence="4">Corrinoid adenosyltransferase</fullName>
        <ecNumber evidence="4">2.5.1.17</ecNumber>
    </recommendedName>
    <alternativeName>
        <fullName evidence="4">Cob(II)alamin adenosyltransferase</fullName>
    </alternativeName>
    <alternativeName>
        <fullName evidence="4">Cob(II)yrinic acid a,c-diamide adenosyltransferase</fullName>
    </alternativeName>
    <alternativeName>
        <fullName evidence="4">Cobinamide/cobalamin adenosyltransferase</fullName>
    </alternativeName>
</protein>
<dbReference type="GO" id="GO:0008817">
    <property type="term" value="F:corrinoid adenosyltransferase activity"/>
    <property type="evidence" value="ECO:0007669"/>
    <property type="project" value="UniProtKB-EC"/>
</dbReference>
<proteinExistence type="inferred from homology"/>
<dbReference type="Proteomes" id="UP000708576">
    <property type="component" value="Unassembled WGS sequence"/>
</dbReference>
<dbReference type="SUPFAM" id="SSF89028">
    <property type="entry name" value="Cobalamin adenosyltransferase-like"/>
    <property type="match status" value="1"/>
</dbReference>
<comment type="catalytic activity">
    <reaction evidence="4">
        <text>2 cob(II)yrinate a,c diamide + reduced [electron-transfer flavoprotein] + 2 ATP = 2 adenosylcob(III)yrinate a,c-diamide + 2 triphosphate + oxidized [electron-transfer flavoprotein] + 3 H(+)</text>
        <dbReference type="Rhea" id="RHEA:11528"/>
        <dbReference type="Rhea" id="RHEA-COMP:10685"/>
        <dbReference type="Rhea" id="RHEA-COMP:10686"/>
        <dbReference type="ChEBI" id="CHEBI:15378"/>
        <dbReference type="ChEBI" id="CHEBI:18036"/>
        <dbReference type="ChEBI" id="CHEBI:30616"/>
        <dbReference type="ChEBI" id="CHEBI:57692"/>
        <dbReference type="ChEBI" id="CHEBI:58307"/>
        <dbReference type="ChEBI" id="CHEBI:58503"/>
        <dbReference type="ChEBI" id="CHEBI:58537"/>
        <dbReference type="EC" id="2.5.1.17"/>
    </reaction>
</comment>
<dbReference type="NCBIfam" id="TIGR00636">
    <property type="entry name" value="PduO_Nterm"/>
    <property type="match status" value="1"/>
</dbReference>
<evidence type="ECO:0000256" key="3">
    <source>
        <dbReference type="ARBA" id="ARBA00022840"/>
    </source>
</evidence>
<keyword evidence="5" id="KW-0175">Coiled coil</keyword>
<keyword evidence="1 4" id="KW-0808">Transferase</keyword>
<comment type="caution">
    <text evidence="7">The sequence shown here is derived from an EMBL/GenBank/DDBJ whole genome shotgun (WGS) entry which is preliminary data.</text>
</comment>
<gene>
    <name evidence="7" type="ORF">KEM10_18930</name>
</gene>
<organism evidence="7 8">
    <name type="scientific">Carboxylicivirga linearis</name>
    <dbReference type="NCBI Taxonomy" id="1628157"/>
    <lineage>
        <taxon>Bacteria</taxon>
        <taxon>Pseudomonadati</taxon>
        <taxon>Bacteroidota</taxon>
        <taxon>Bacteroidia</taxon>
        <taxon>Marinilabiliales</taxon>
        <taxon>Marinilabiliaceae</taxon>
        <taxon>Carboxylicivirga</taxon>
    </lineage>
</organism>
<keyword evidence="8" id="KW-1185">Reference proteome</keyword>
<dbReference type="InterPro" id="IPR029499">
    <property type="entry name" value="PduO-typ"/>
</dbReference>
<dbReference type="InterPro" id="IPR016030">
    <property type="entry name" value="CblAdoTrfase-like"/>
</dbReference>
<name>A0ABS5JZN2_9BACT</name>
<dbReference type="Pfam" id="PF01923">
    <property type="entry name" value="Cob_adeno_trans"/>
    <property type="match status" value="1"/>
</dbReference>
<evidence type="ECO:0000313" key="7">
    <source>
        <dbReference type="EMBL" id="MBS2100367.1"/>
    </source>
</evidence>
<evidence type="ECO:0000313" key="8">
    <source>
        <dbReference type="Proteomes" id="UP000708576"/>
    </source>
</evidence>
<keyword evidence="4" id="KW-0169">Cobalamin biosynthesis</keyword>
<keyword evidence="3 4" id="KW-0067">ATP-binding</keyword>
<dbReference type="EC" id="2.5.1.17" evidence="4"/>
<comment type="similarity">
    <text evidence="4">Belongs to the Cob(I)alamin adenosyltransferase family.</text>
</comment>
<keyword evidence="2 4" id="KW-0547">Nucleotide-binding</keyword>
<feature type="coiled-coil region" evidence="5">
    <location>
        <begin position="80"/>
        <end position="107"/>
    </location>
</feature>
<comment type="pathway">
    <text evidence="4">Cofactor biosynthesis; adenosylcobalamin biosynthesis; adenosylcobalamin from cob(II)yrinate a,c-diamide: step 2/7.</text>
</comment>
<reference evidence="7 8" key="1">
    <citation type="journal article" date="2015" name="Int. J. Syst. Evol. Microbiol.">
        <title>Carboxylicivirga linearis sp. nov., isolated from a sea cucumber culture pond.</title>
        <authorList>
            <person name="Wang F.Q."/>
            <person name="Zhou Y.X."/>
            <person name="Lin X.Z."/>
            <person name="Chen G.J."/>
            <person name="Du Z.J."/>
        </authorList>
    </citation>
    <scope>NUCLEOTIDE SEQUENCE [LARGE SCALE GENOMIC DNA]</scope>
    <source>
        <strain evidence="7 8">FB218</strain>
    </source>
</reference>
<feature type="domain" description="Cobalamin adenosyltransferase-like" evidence="6">
    <location>
        <begin position="6"/>
        <end position="170"/>
    </location>
</feature>
<dbReference type="Gene3D" id="1.20.1200.10">
    <property type="entry name" value="Cobalamin adenosyltransferase-like"/>
    <property type="match status" value="1"/>
</dbReference>
<evidence type="ECO:0000256" key="5">
    <source>
        <dbReference type="SAM" id="Coils"/>
    </source>
</evidence>
<dbReference type="InterPro" id="IPR036451">
    <property type="entry name" value="CblAdoTrfase-like_sf"/>
</dbReference>
<accession>A0ABS5JZN2</accession>
<evidence type="ECO:0000256" key="2">
    <source>
        <dbReference type="ARBA" id="ARBA00022741"/>
    </source>
</evidence>
<dbReference type="RefSeq" id="WP_212218061.1">
    <property type="nucleotide sequence ID" value="NZ_JAGUCO010000021.1"/>
</dbReference>